<feature type="region of interest" description="Disordered" evidence="2">
    <location>
        <begin position="350"/>
        <end position="393"/>
    </location>
</feature>
<comment type="caution">
    <text evidence="3">The sequence shown here is derived from an EMBL/GenBank/DDBJ whole genome shotgun (WGS) entry which is preliminary data.</text>
</comment>
<proteinExistence type="predicted"/>
<protein>
    <submittedName>
        <fullName evidence="3">Uncharacterized protein</fullName>
    </submittedName>
</protein>
<name>A0ABQ5ID75_9ASTR</name>
<feature type="compositionally biased region" description="Basic residues" evidence="2">
    <location>
        <begin position="382"/>
        <end position="393"/>
    </location>
</feature>
<sequence>MRKETEVPQDETLHDDSVSIPSNDPLLSGKGCLSKGDCWFKEEGPKVRKEKEIKNYKGRLDDAEMFDTDDHHGDKVIVDMVVGEKQEKSAKIDEREVSTSVKDSVAPTILVTTADEGVTAAKIDEITPTTKPKAVTTAATTTTIRPKVRGIVVQEPSEFRTTTTSPQASQPSKTKDKGKAIMIESEVPLKRKNQVALDEEIARNLEAQLQAELIEEEKMARKKEEKAIIALIESWENTQAMMEVDRLLTERHQTREQEELTDEVKAKLFMEFMKKRRKHFAALRAQEKRNKSPTKVQKRNQMSIYLKHMGGYKHNQLKGKSYNEIQKLFGKEMKRVNSFVAINLEAQEISGKNDESSSKKTKITQDSSAKRAGDKLESDKSKSKRLIRMKKLK</sequence>
<feature type="region of interest" description="Disordered" evidence="2">
    <location>
        <begin position="1"/>
        <end position="29"/>
    </location>
</feature>
<feature type="compositionally biased region" description="Basic and acidic residues" evidence="2">
    <location>
        <begin position="1"/>
        <end position="17"/>
    </location>
</feature>
<feature type="coiled-coil region" evidence="1">
    <location>
        <begin position="197"/>
        <end position="226"/>
    </location>
</feature>
<evidence type="ECO:0000313" key="3">
    <source>
        <dbReference type="EMBL" id="GJT98090.1"/>
    </source>
</evidence>
<feature type="compositionally biased region" description="Basic and acidic residues" evidence="2">
    <location>
        <begin position="368"/>
        <end position="381"/>
    </location>
</feature>
<keyword evidence="1" id="KW-0175">Coiled coil</keyword>
<feature type="region of interest" description="Disordered" evidence="2">
    <location>
        <begin position="157"/>
        <end position="177"/>
    </location>
</feature>
<reference evidence="3" key="2">
    <citation type="submission" date="2022-01" db="EMBL/GenBank/DDBJ databases">
        <authorList>
            <person name="Yamashiro T."/>
            <person name="Shiraishi A."/>
            <person name="Satake H."/>
            <person name="Nakayama K."/>
        </authorList>
    </citation>
    <scope>NUCLEOTIDE SEQUENCE</scope>
</reference>
<organism evidence="3 4">
    <name type="scientific">Tanacetum coccineum</name>
    <dbReference type="NCBI Taxonomy" id="301880"/>
    <lineage>
        <taxon>Eukaryota</taxon>
        <taxon>Viridiplantae</taxon>
        <taxon>Streptophyta</taxon>
        <taxon>Embryophyta</taxon>
        <taxon>Tracheophyta</taxon>
        <taxon>Spermatophyta</taxon>
        <taxon>Magnoliopsida</taxon>
        <taxon>eudicotyledons</taxon>
        <taxon>Gunneridae</taxon>
        <taxon>Pentapetalae</taxon>
        <taxon>asterids</taxon>
        <taxon>campanulids</taxon>
        <taxon>Asterales</taxon>
        <taxon>Asteraceae</taxon>
        <taxon>Asteroideae</taxon>
        <taxon>Anthemideae</taxon>
        <taxon>Anthemidinae</taxon>
        <taxon>Tanacetum</taxon>
    </lineage>
</organism>
<gene>
    <name evidence="3" type="ORF">Tco_1093608</name>
</gene>
<evidence type="ECO:0000256" key="2">
    <source>
        <dbReference type="SAM" id="MobiDB-lite"/>
    </source>
</evidence>
<reference evidence="3" key="1">
    <citation type="journal article" date="2022" name="Int. J. Mol. Sci.">
        <title>Draft Genome of Tanacetum Coccineum: Genomic Comparison of Closely Related Tanacetum-Family Plants.</title>
        <authorList>
            <person name="Yamashiro T."/>
            <person name="Shiraishi A."/>
            <person name="Nakayama K."/>
            <person name="Satake H."/>
        </authorList>
    </citation>
    <scope>NUCLEOTIDE SEQUENCE</scope>
</reference>
<evidence type="ECO:0000256" key="1">
    <source>
        <dbReference type="SAM" id="Coils"/>
    </source>
</evidence>
<keyword evidence="4" id="KW-1185">Reference proteome</keyword>
<dbReference type="EMBL" id="BQNB010020643">
    <property type="protein sequence ID" value="GJT98090.1"/>
    <property type="molecule type" value="Genomic_DNA"/>
</dbReference>
<evidence type="ECO:0000313" key="4">
    <source>
        <dbReference type="Proteomes" id="UP001151760"/>
    </source>
</evidence>
<dbReference type="Proteomes" id="UP001151760">
    <property type="component" value="Unassembled WGS sequence"/>
</dbReference>
<accession>A0ABQ5ID75</accession>